<name>A0AA39IX46_9AGAR</name>
<dbReference type="AlphaFoldDB" id="A0AA39IX46"/>
<evidence type="ECO:0000313" key="1">
    <source>
        <dbReference type="EMBL" id="KAK0431336.1"/>
    </source>
</evidence>
<organism evidence="1 2">
    <name type="scientific">Armillaria borealis</name>
    <dbReference type="NCBI Taxonomy" id="47425"/>
    <lineage>
        <taxon>Eukaryota</taxon>
        <taxon>Fungi</taxon>
        <taxon>Dikarya</taxon>
        <taxon>Basidiomycota</taxon>
        <taxon>Agaricomycotina</taxon>
        <taxon>Agaricomycetes</taxon>
        <taxon>Agaricomycetidae</taxon>
        <taxon>Agaricales</taxon>
        <taxon>Marasmiineae</taxon>
        <taxon>Physalacriaceae</taxon>
        <taxon>Armillaria</taxon>
    </lineage>
</organism>
<sequence length="429" mass="49714">MNGREWWDRYRSDVHGVGQGRDHYPKMRLKYAGLPEVTLSAFTETGKPEFSISVLKQRNYTGGDPIITSSLADTPCIYLGVEGLLEKLNTILGTSYTLEIRSLCSLLEAYILKDYDFDKLQSREAWDRQMRQDVLVNNKIISRLLPPRRVWDLYSNRVVPWWVARQYPSAISHAWMEKEDRMDVQTPINGYEWPVPMPKDANLDLIRIEMLNLGAECPGQRDDLHLDEWKLDVPTIGRVYRMAHGRLVCYFSGLGRPLSMKVGDFESDTCWFRRAWTLQEIQHRMIIGGDTGGDRIMEKEMRMRIENQLSWLRENKSVGGLGMPVFIALSEMQKRVATNPVDRVAGLSYLLWTDELPTYHATQSQEEAWTALVNEMNITYRGHMFFLYPKTGNGSKCWRPSWKQAMTEALPPPHLTRGWVGFVLRTKEN</sequence>
<comment type="caution">
    <text evidence="1">The sequence shown here is derived from an EMBL/GenBank/DDBJ whole genome shotgun (WGS) entry which is preliminary data.</text>
</comment>
<dbReference type="Proteomes" id="UP001175226">
    <property type="component" value="Unassembled WGS sequence"/>
</dbReference>
<reference evidence="1" key="1">
    <citation type="submission" date="2023-06" db="EMBL/GenBank/DDBJ databases">
        <authorList>
            <consortium name="Lawrence Berkeley National Laboratory"/>
            <person name="Ahrendt S."/>
            <person name="Sahu N."/>
            <person name="Indic B."/>
            <person name="Wong-Bajracharya J."/>
            <person name="Merenyi Z."/>
            <person name="Ke H.-M."/>
            <person name="Monk M."/>
            <person name="Kocsube S."/>
            <person name="Drula E."/>
            <person name="Lipzen A."/>
            <person name="Balint B."/>
            <person name="Henrissat B."/>
            <person name="Andreopoulos B."/>
            <person name="Martin F.M."/>
            <person name="Harder C.B."/>
            <person name="Rigling D."/>
            <person name="Ford K.L."/>
            <person name="Foster G.D."/>
            <person name="Pangilinan J."/>
            <person name="Papanicolaou A."/>
            <person name="Barry K."/>
            <person name="LaButti K."/>
            <person name="Viragh M."/>
            <person name="Koriabine M."/>
            <person name="Yan M."/>
            <person name="Riley R."/>
            <person name="Champramary S."/>
            <person name="Plett K.L."/>
            <person name="Tsai I.J."/>
            <person name="Slot J."/>
            <person name="Sipos G."/>
            <person name="Plett J."/>
            <person name="Nagy L.G."/>
            <person name="Grigoriev I.V."/>
        </authorList>
    </citation>
    <scope>NUCLEOTIDE SEQUENCE</scope>
    <source>
        <strain evidence="1">FPL87.14</strain>
    </source>
</reference>
<accession>A0AA39IX46</accession>
<dbReference type="EMBL" id="JAUEPT010000117">
    <property type="protein sequence ID" value="KAK0431336.1"/>
    <property type="molecule type" value="Genomic_DNA"/>
</dbReference>
<protein>
    <recommendedName>
        <fullName evidence="3">Heterokaryon incompatibility domain-containing protein</fullName>
    </recommendedName>
</protein>
<proteinExistence type="predicted"/>
<evidence type="ECO:0008006" key="3">
    <source>
        <dbReference type="Google" id="ProtNLM"/>
    </source>
</evidence>
<gene>
    <name evidence="1" type="ORF">EV421DRAFT_1911985</name>
</gene>
<evidence type="ECO:0000313" key="2">
    <source>
        <dbReference type="Proteomes" id="UP001175226"/>
    </source>
</evidence>
<keyword evidence="2" id="KW-1185">Reference proteome</keyword>